<accession>A0AAE0Z1G1</accession>
<organism evidence="1 2">
    <name type="scientific">Elysia crispata</name>
    <name type="common">lettuce slug</name>
    <dbReference type="NCBI Taxonomy" id="231223"/>
    <lineage>
        <taxon>Eukaryota</taxon>
        <taxon>Metazoa</taxon>
        <taxon>Spiralia</taxon>
        <taxon>Lophotrochozoa</taxon>
        <taxon>Mollusca</taxon>
        <taxon>Gastropoda</taxon>
        <taxon>Heterobranchia</taxon>
        <taxon>Euthyneura</taxon>
        <taxon>Panpulmonata</taxon>
        <taxon>Sacoglossa</taxon>
        <taxon>Placobranchoidea</taxon>
        <taxon>Plakobranchidae</taxon>
        <taxon>Elysia</taxon>
    </lineage>
</organism>
<dbReference type="AlphaFoldDB" id="A0AAE0Z1G1"/>
<dbReference type="EMBL" id="JAWDGP010004927">
    <property type="protein sequence ID" value="KAK3761002.1"/>
    <property type="molecule type" value="Genomic_DNA"/>
</dbReference>
<keyword evidence="2" id="KW-1185">Reference proteome</keyword>
<reference evidence="1" key="1">
    <citation type="journal article" date="2023" name="G3 (Bethesda)">
        <title>A reference genome for the long-term kleptoplast-retaining sea slug Elysia crispata morphotype clarki.</title>
        <authorList>
            <person name="Eastman K.E."/>
            <person name="Pendleton A.L."/>
            <person name="Shaikh M.A."/>
            <person name="Suttiyut T."/>
            <person name="Ogas R."/>
            <person name="Tomko P."/>
            <person name="Gavelis G."/>
            <person name="Widhalm J.R."/>
            <person name="Wisecaver J.H."/>
        </authorList>
    </citation>
    <scope>NUCLEOTIDE SEQUENCE</scope>
    <source>
        <strain evidence="1">ECLA1</strain>
    </source>
</reference>
<evidence type="ECO:0000313" key="1">
    <source>
        <dbReference type="EMBL" id="KAK3761002.1"/>
    </source>
</evidence>
<sequence length="91" mass="10002">MTTLATPDTHCAPRPGQANVRVIETEWSSQVMRLDCMVSAIYSSLYTLIAAGHDQRAAMIFSRDTTLDSPSRSSQALCHSRPNLPVRLKLG</sequence>
<evidence type="ECO:0000313" key="2">
    <source>
        <dbReference type="Proteomes" id="UP001283361"/>
    </source>
</evidence>
<comment type="caution">
    <text evidence="1">The sequence shown here is derived from an EMBL/GenBank/DDBJ whole genome shotgun (WGS) entry which is preliminary data.</text>
</comment>
<name>A0AAE0Z1G1_9GAST</name>
<protein>
    <submittedName>
        <fullName evidence="1">Uncharacterized protein</fullName>
    </submittedName>
</protein>
<proteinExistence type="predicted"/>
<dbReference type="Proteomes" id="UP001283361">
    <property type="component" value="Unassembled WGS sequence"/>
</dbReference>
<gene>
    <name evidence="1" type="ORF">RRG08_022409</name>
</gene>